<dbReference type="AlphaFoldDB" id="A0A511X1P6"/>
<dbReference type="GO" id="GO:0005886">
    <property type="term" value="C:plasma membrane"/>
    <property type="evidence" value="ECO:0007669"/>
    <property type="project" value="UniProtKB-SubCell"/>
</dbReference>
<dbReference type="STRING" id="442899.SAMN05720591_11445"/>
<proteinExistence type="inferred from homology"/>
<dbReference type="Pfam" id="PF03323">
    <property type="entry name" value="GerA"/>
    <property type="match status" value="1"/>
</dbReference>
<gene>
    <name evidence="6" type="primary">gerKA</name>
    <name evidence="6" type="ORF">HAL01_13420</name>
</gene>
<keyword evidence="5" id="KW-1133">Transmembrane helix</keyword>
<keyword evidence="7" id="KW-1185">Reference proteome</keyword>
<feature type="transmembrane region" description="Helical" evidence="5">
    <location>
        <begin position="403"/>
        <end position="427"/>
    </location>
</feature>
<dbReference type="RefSeq" id="WP_170243682.1">
    <property type="nucleotide sequence ID" value="NZ_BJYE01000014.1"/>
</dbReference>
<dbReference type="InterPro" id="IPR050768">
    <property type="entry name" value="UPF0353/GerABKA_families"/>
</dbReference>
<dbReference type="EMBL" id="BJYE01000014">
    <property type="protein sequence ID" value="GEN56878.1"/>
    <property type="molecule type" value="Genomic_DNA"/>
</dbReference>
<evidence type="ECO:0000256" key="4">
    <source>
        <dbReference type="PIRNR" id="PIRNR005690"/>
    </source>
</evidence>
<dbReference type="InterPro" id="IPR004995">
    <property type="entry name" value="Spore_Ger"/>
</dbReference>
<evidence type="ECO:0000313" key="6">
    <source>
        <dbReference type="EMBL" id="GEN56878.1"/>
    </source>
</evidence>
<sequence length="483" mass="54134">MRKQVDIEQTMAIIDKIKKDLYHREDLVIRPITVNDQTVYFIYLTNTVELKSEDLQVFFIRLLVEKKRAKETGLLQACLQLGPSEKQQTPHDYLNTILNHQLLVVYDEAVRVNIGKNFHRAIGEVKTQEVVRGPREAFTESVVVNQAMLRERLKNKQLMFQSLTLGTETGTDVKVVYLAGVCKKEHLDDVLKRLKEAQIAAVLESHYLETLLETKVKTVFPTVYNTERPDVIAAGLLEGRIAVIVDGTPFVLLVPCLLFDFIQSSEDYYQRSDIASAIRMLRVLSLFIALLTPAVFIALTLFHQEVIPTALLVSLAAQREGIPFPALLEVLLMEITFELLREAGVRLPSAVGSAVSIVGALVLGQAAVEAGIVSNAMVIIVSITAISNFVFPSYDLAISIRLLRFVFILLASLFGLVGITLGLVLLVHHLTTLDSIGVSYLTGIAPYDETAHADLWVRKRLDKRQHLFTIRHVFKRDKVRKGV</sequence>
<evidence type="ECO:0000256" key="3">
    <source>
        <dbReference type="ARBA" id="ARBA00023136"/>
    </source>
</evidence>
<comment type="subcellular location">
    <subcellularLocation>
        <location evidence="4">Cell membrane</location>
    </subcellularLocation>
    <subcellularLocation>
        <location evidence="1">Membrane</location>
        <topology evidence="1">Multi-pass membrane protein</topology>
    </subcellularLocation>
</comment>
<dbReference type="PANTHER" id="PTHR22550">
    <property type="entry name" value="SPORE GERMINATION PROTEIN"/>
    <property type="match status" value="1"/>
</dbReference>
<accession>A0A511X1P6</accession>
<comment type="similarity">
    <text evidence="2 4">Belongs to the GerABKA family.</text>
</comment>
<keyword evidence="3 4" id="KW-0472">Membrane</keyword>
<dbReference type="Proteomes" id="UP000321400">
    <property type="component" value="Unassembled WGS sequence"/>
</dbReference>
<name>A0A511X1P6_9BACI</name>
<organism evidence="6 7">
    <name type="scientific">Halolactibacillus alkaliphilus</name>
    <dbReference type="NCBI Taxonomy" id="442899"/>
    <lineage>
        <taxon>Bacteria</taxon>
        <taxon>Bacillati</taxon>
        <taxon>Bacillota</taxon>
        <taxon>Bacilli</taxon>
        <taxon>Bacillales</taxon>
        <taxon>Bacillaceae</taxon>
        <taxon>Halolactibacillus</taxon>
    </lineage>
</organism>
<keyword evidence="5" id="KW-0812">Transmembrane</keyword>
<evidence type="ECO:0000256" key="2">
    <source>
        <dbReference type="ARBA" id="ARBA00005278"/>
    </source>
</evidence>
<dbReference type="GO" id="GO:0009847">
    <property type="term" value="P:spore germination"/>
    <property type="evidence" value="ECO:0007669"/>
    <property type="project" value="UniProtKB-UniRule"/>
</dbReference>
<comment type="caution">
    <text evidence="6">The sequence shown here is derived from an EMBL/GenBank/DDBJ whole genome shotgun (WGS) entry which is preliminary data.</text>
</comment>
<evidence type="ECO:0000256" key="5">
    <source>
        <dbReference type="SAM" id="Phobius"/>
    </source>
</evidence>
<reference evidence="6 7" key="1">
    <citation type="submission" date="2019-07" db="EMBL/GenBank/DDBJ databases">
        <title>Whole genome shotgun sequence of Halolactibacillus alkaliphilus NBRC 103919.</title>
        <authorList>
            <person name="Hosoyama A."/>
            <person name="Uohara A."/>
            <person name="Ohji S."/>
            <person name="Ichikawa N."/>
        </authorList>
    </citation>
    <scope>NUCLEOTIDE SEQUENCE [LARGE SCALE GENOMIC DNA]</scope>
    <source>
        <strain evidence="6 7">NBRC 103919</strain>
    </source>
</reference>
<dbReference type="PANTHER" id="PTHR22550:SF5">
    <property type="entry name" value="LEUCINE ZIPPER PROTEIN 4"/>
    <property type="match status" value="1"/>
</dbReference>
<feature type="transmembrane region" description="Helical" evidence="5">
    <location>
        <begin position="283"/>
        <end position="302"/>
    </location>
</feature>
<evidence type="ECO:0000313" key="7">
    <source>
        <dbReference type="Proteomes" id="UP000321400"/>
    </source>
</evidence>
<protein>
    <submittedName>
        <fullName evidence="6">Spore germination protein KA</fullName>
    </submittedName>
</protein>
<dbReference type="PIRSF" id="PIRSF005690">
    <property type="entry name" value="GerBA"/>
    <property type="match status" value="1"/>
</dbReference>
<evidence type="ECO:0000256" key="1">
    <source>
        <dbReference type="ARBA" id="ARBA00004141"/>
    </source>
</evidence>
<feature type="transmembrane region" description="Helical" evidence="5">
    <location>
        <begin position="372"/>
        <end position="391"/>
    </location>
</feature>